<dbReference type="PANTHER" id="PTHR30332:SF24">
    <property type="entry name" value="SECRETIN GSPD-RELATED"/>
    <property type="match status" value="1"/>
</dbReference>
<dbReference type="GO" id="GO:0016020">
    <property type="term" value="C:membrane"/>
    <property type="evidence" value="ECO:0007669"/>
    <property type="project" value="UniProtKB-SubCell"/>
</dbReference>
<proteinExistence type="predicted"/>
<dbReference type="GO" id="GO:0015627">
    <property type="term" value="C:type II protein secretion system complex"/>
    <property type="evidence" value="ECO:0007669"/>
    <property type="project" value="TreeGrafter"/>
</dbReference>
<evidence type="ECO:0000256" key="3">
    <source>
        <dbReference type="ARBA" id="ARBA00023136"/>
    </source>
</evidence>
<feature type="compositionally biased region" description="Low complexity" evidence="4">
    <location>
        <begin position="196"/>
        <end position="209"/>
    </location>
</feature>
<comment type="caution">
    <text evidence="6">The sequence shown here is derived from an EMBL/GenBank/DDBJ whole genome shotgun (WGS) entry which is preliminary data.</text>
</comment>
<feature type="signal peptide" evidence="5">
    <location>
        <begin position="1"/>
        <end position="27"/>
    </location>
</feature>
<feature type="chain" id="PRO_5043959001" evidence="5">
    <location>
        <begin position="28"/>
        <end position="618"/>
    </location>
</feature>
<keyword evidence="2 5" id="KW-0732">Signal</keyword>
<dbReference type="Proteomes" id="UP001242045">
    <property type="component" value="Unassembled WGS sequence"/>
</dbReference>
<accession>A0AAW8DBJ4</accession>
<dbReference type="PANTHER" id="PTHR30332">
    <property type="entry name" value="PROBABLE GENERAL SECRETION PATHWAY PROTEIN D"/>
    <property type="match status" value="1"/>
</dbReference>
<evidence type="ECO:0000313" key="7">
    <source>
        <dbReference type="Proteomes" id="UP001242045"/>
    </source>
</evidence>
<feature type="compositionally biased region" description="Polar residues" evidence="4">
    <location>
        <begin position="178"/>
        <end position="191"/>
    </location>
</feature>
<dbReference type="InterPro" id="IPR050810">
    <property type="entry name" value="Bact_Secretion_Sys_Channel"/>
</dbReference>
<feature type="compositionally biased region" description="Polar residues" evidence="4">
    <location>
        <begin position="210"/>
        <end position="219"/>
    </location>
</feature>
<comment type="subcellular location">
    <subcellularLocation>
        <location evidence="1">Membrane</location>
    </subcellularLocation>
</comment>
<sequence length="618" mass="64861">MTTASTLISRFALSAVCAASIAGCASSGQVFKEGAAVREQASAVNRGTRQEPLTLTDTTVGTPADADARSAYARNAPVAMRATRAWIGARMVAVQSDEVLPPIFSEVFKMNFDDRAAGGRVSIAVIAERLSRMTNVPVRVKQDVYAALPGGASEPAAQSLLGMAPQSGVPLPMPPLPGTSSKTTPQATGASPLTPLPQGVPGAGQVPGQNPFQPSFRQPVTDVNSVDMQWNGTLASFLDHATGRLNLSWSYRDGVVVIERYITESFELSAFVGTQDFKMTLGSTTSGQTGGEGNTGGANAAMDVNESGKIAALDSLRKSIEAMVKDSNGSVQLSEGSGRFTVTATRDVMGRVREVLKHEEAVMMRQAHIQFDIYSVTTNNTDERGVDWNLVINNVARSWGATVKSPAALGGNLGGSIGYSILAPAEGVDPTRQQARFGGSTAMLKLLHDISDTAQYRPVSMMAMNRQWARKTNLKTDGYLSETTPATASSVGSGAPGLKTSSIVTGDKFMVQPAIMDNGAILLKFGISLTELLSLFEVTAGSGQTFQRVQTPVTSGTDDQTTVRLNPGEAMAITGLSRRLASGGTRTLADGLPVAAGGSRTAGYKREDFLIVVRAAPM</sequence>
<reference evidence="6" key="1">
    <citation type="submission" date="2023-07" db="EMBL/GenBank/DDBJ databases">
        <title>Sorghum-associated microbial communities from plants grown in Nebraska, USA.</title>
        <authorList>
            <person name="Schachtman D."/>
        </authorList>
    </citation>
    <scope>NUCLEOTIDE SEQUENCE</scope>
    <source>
        <strain evidence="6">DS3754</strain>
    </source>
</reference>
<evidence type="ECO:0000256" key="4">
    <source>
        <dbReference type="SAM" id="MobiDB-lite"/>
    </source>
</evidence>
<organism evidence="6 7">
    <name type="scientific">Variovorax boronicumulans</name>
    <dbReference type="NCBI Taxonomy" id="436515"/>
    <lineage>
        <taxon>Bacteria</taxon>
        <taxon>Pseudomonadati</taxon>
        <taxon>Pseudomonadota</taxon>
        <taxon>Betaproteobacteria</taxon>
        <taxon>Burkholderiales</taxon>
        <taxon>Comamonadaceae</taxon>
        <taxon>Variovorax</taxon>
    </lineage>
</organism>
<evidence type="ECO:0000256" key="2">
    <source>
        <dbReference type="ARBA" id="ARBA00022729"/>
    </source>
</evidence>
<evidence type="ECO:0000256" key="5">
    <source>
        <dbReference type="SAM" id="SignalP"/>
    </source>
</evidence>
<dbReference type="EMBL" id="JAUSRD010000027">
    <property type="protein sequence ID" value="MDP9897357.1"/>
    <property type="molecule type" value="Genomic_DNA"/>
</dbReference>
<protein>
    <submittedName>
        <fullName evidence="6">Type IVB pilus formation R64 PilN family outer membrane protein</fullName>
    </submittedName>
</protein>
<dbReference type="GO" id="GO:0009306">
    <property type="term" value="P:protein secretion"/>
    <property type="evidence" value="ECO:0007669"/>
    <property type="project" value="TreeGrafter"/>
</dbReference>
<feature type="region of interest" description="Disordered" evidence="4">
    <location>
        <begin position="164"/>
        <end position="219"/>
    </location>
</feature>
<keyword evidence="3" id="KW-0472">Membrane</keyword>
<evidence type="ECO:0000256" key="1">
    <source>
        <dbReference type="ARBA" id="ARBA00004370"/>
    </source>
</evidence>
<evidence type="ECO:0000313" key="6">
    <source>
        <dbReference type="EMBL" id="MDP9897357.1"/>
    </source>
</evidence>
<dbReference type="AlphaFoldDB" id="A0AAW8DBJ4"/>
<gene>
    <name evidence="6" type="ORF">J2W31_006501</name>
</gene>
<dbReference type="RefSeq" id="WP_307687292.1">
    <property type="nucleotide sequence ID" value="NZ_JAUSRD010000027.1"/>
</dbReference>
<name>A0AAW8DBJ4_9BURK</name>